<dbReference type="Proteomes" id="UP000240572">
    <property type="component" value="Unassembled WGS sequence"/>
</dbReference>
<dbReference type="AlphaFoldDB" id="A0A2P8CT65"/>
<keyword evidence="2" id="KW-1185">Reference proteome</keyword>
<dbReference type="EMBL" id="PYGD01000015">
    <property type="protein sequence ID" value="PSK88161.1"/>
    <property type="molecule type" value="Genomic_DNA"/>
</dbReference>
<sequence>METKRGKCVSGKKQGKNQFFFNKTRNKWPESSFKALNFYFCKLILNYNQITKRSAGPTGAQGDIHFFAWQTQQTSVTVLS</sequence>
<proteinExistence type="predicted"/>
<comment type="caution">
    <text evidence="1">The sequence shown here is derived from an EMBL/GenBank/DDBJ whole genome shotgun (WGS) entry which is preliminary data.</text>
</comment>
<reference evidence="1 2" key="1">
    <citation type="submission" date="2018-03" db="EMBL/GenBank/DDBJ databases">
        <title>Genomic Encyclopedia of Type Strains, Phase III (KMG-III): the genomes of soil and plant-associated and newly described type strains.</title>
        <authorList>
            <person name="Whitman W."/>
        </authorList>
    </citation>
    <scope>NUCLEOTIDE SEQUENCE [LARGE SCALE GENOMIC DNA]</scope>
    <source>
        <strain evidence="1 2">CGMCC 1.12700</strain>
    </source>
</reference>
<name>A0A2P8CT65_9BACT</name>
<gene>
    <name evidence="1" type="ORF">B0I18_11555</name>
</gene>
<organism evidence="1 2">
    <name type="scientific">Taibaiella chishuiensis</name>
    <dbReference type="NCBI Taxonomy" id="1434707"/>
    <lineage>
        <taxon>Bacteria</taxon>
        <taxon>Pseudomonadati</taxon>
        <taxon>Bacteroidota</taxon>
        <taxon>Chitinophagia</taxon>
        <taxon>Chitinophagales</taxon>
        <taxon>Chitinophagaceae</taxon>
        <taxon>Taibaiella</taxon>
    </lineage>
</organism>
<evidence type="ECO:0000313" key="1">
    <source>
        <dbReference type="EMBL" id="PSK88161.1"/>
    </source>
</evidence>
<evidence type="ECO:0000313" key="2">
    <source>
        <dbReference type="Proteomes" id="UP000240572"/>
    </source>
</evidence>
<accession>A0A2P8CT65</accession>
<protein>
    <submittedName>
        <fullName evidence="1">Uncharacterized protein</fullName>
    </submittedName>
</protein>